<evidence type="ECO:0000256" key="10">
    <source>
        <dbReference type="ARBA" id="ARBA00022967"/>
    </source>
</evidence>
<evidence type="ECO:0000256" key="1">
    <source>
        <dbReference type="ARBA" id="ARBA00003257"/>
    </source>
</evidence>
<evidence type="ECO:0000256" key="15">
    <source>
        <dbReference type="ARBA" id="ARBA00023128"/>
    </source>
</evidence>
<evidence type="ECO:0000256" key="4">
    <source>
        <dbReference type="ARBA" id="ARBA00012944"/>
    </source>
</evidence>
<comment type="subcellular location">
    <subcellularLocation>
        <location evidence="2 18">Mitochondrion inner membrane</location>
        <topology evidence="2 18">Multi-pass membrane protein</topology>
    </subcellularLocation>
</comment>
<evidence type="ECO:0000256" key="14">
    <source>
        <dbReference type="ARBA" id="ARBA00023075"/>
    </source>
</evidence>
<feature type="transmembrane region" description="Helical" evidence="18">
    <location>
        <begin position="167"/>
        <end position="186"/>
    </location>
</feature>
<evidence type="ECO:0000256" key="18">
    <source>
        <dbReference type="RuleBase" id="RU003403"/>
    </source>
</evidence>
<keyword evidence="15 18" id="KW-0496">Mitochondrion</keyword>
<feature type="transmembrane region" description="Helical" evidence="18">
    <location>
        <begin position="228"/>
        <end position="250"/>
    </location>
</feature>
<keyword evidence="12 18" id="KW-1133">Transmembrane helix</keyword>
<evidence type="ECO:0000256" key="13">
    <source>
        <dbReference type="ARBA" id="ARBA00023027"/>
    </source>
</evidence>
<dbReference type="PRINTS" id="PR01436">
    <property type="entry name" value="NADHDHGNASE2"/>
</dbReference>
<evidence type="ECO:0000256" key="6">
    <source>
        <dbReference type="ARBA" id="ARBA00022448"/>
    </source>
</evidence>
<dbReference type="GO" id="GO:0006120">
    <property type="term" value="P:mitochondrial electron transport, NADH to ubiquinone"/>
    <property type="evidence" value="ECO:0007669"/>
    <property type="project" value="InterPro"/>
</dbReference>
<dbReference type="Pfam" id="PF00361">
    <property type="entry name" value="Proton_antipo_M"/>
    <property type="match status" value="1"/>
</dbReference>
<geneLocation type="mitochondrion" evidence="20"/>
<dbReference type="PANTHER" id="PTHR46552">
    <property type="entry name" value="NADH-UBIQUINONE OXIDOREDUCTASE CHAIN 2"/>
    <property type="match status" value="1"/>
</dbReference>
<keyword evidence="10 18" id="KW-1278">Translocase</keyword>
<comment type="similarity">
    <text evidence="3 18">Belongs to the complex I subunit 2 family.</text>
</comment>
<keyword evidence="7 18" id="KW-0679">Respiratory chain</keyword>
<feature type="transmembrane region" description="Helical" evidence="18">
    <location>
        <begin position="192"/>
        <end position="216"/>
    </location>
</feature>
<accession>A0A3G1GQP5</accession>
<evidence type="ECO:0000256" key="2">
    <source>
        <dbReference type="ARBA" id="ARBA00004448"/>
    </source>
</evidence>
<dbReference type="EC" id="7.1.1.2" evidence="4 18"/>
<evidence type="ECO:0000259" key="19">
    <source>
        <dbReference type="Pfam" id="PF00361"/>
    </source>
</evidence>
<evidence type="ECO:0000256" key="7">
    <source>
        <dbReference type="ARBA" id="ARBA00022660"/>
    </source>
</evidence>
<evidence type="ECO:0000256" key="8">
    <source>
        <dbReference type="ARBA" id="ARBA00022692"/>
    </source>
</evidence>
<evidence type="ECO:0000256" key="3">
    <source>
        <dbReference type="ARBA" id="ARBA00007012"/>
    </source>
</evidence>
<dbReference type="InterPro" id="IPR001750">
    <property type="entry name" value="ND/Mrp_TM"/>
</dbReference>
<comment type="function">
    <text evidence="18">Core subunit of the mitochondrial membrane respiratory chain NADH dehydrogenase (Complex I) which catalyzes electron transfer from NADH through the respiratory chain, using ubiquinone as an electron acceptor. Essential for the catalytic activity and assembly of complex I.</text>
</comment>
<sequence>MLFFMLLMIGTLITISSYNWFSMWIGLEINLLSIMPLFKSNFNTFPAEATIKYFIVQALASTFILFSIIISMNSFEYTPFSNNYWLSMILNSGLLTKLGAAPFHTWFPEVSEGLNWLNNFILMTWQKIAPSILLMYNINTLFFTYIIIISSLIGGIYGLNQMSLRKILAYSSINHIGWMLASMFFFKSIWINYFLIYSIINLNIMMIFYYFNIFYINQLFNLLNSNKLVKLIFMFNFFSLGGLPPFLGFYPKWLTLNLMINGHFYFISLILVITTLITLFFYIRLTFSSLTLSFNETINPMKFKHQKTIIFNSIVLMGLLISVNSWNFL</sequence>
<dbReference type="InterPro" id="IPR003917">
    <property type="entry name" value="NADH_UbQ_OxRdtase_chain2"/>
</dbReference>
<keyword evidence="9 18" id="KW-0999">Mitochondrion inner membrane</keyword>
<comment type="function">
    <text evidence="1">Core subunit of the mitochondrial membrane respiratory chain NADH dehydrogenase (Complex I) that is believed to belong to the minimal assembly required for catalysis. Complex I functions in the transfer of electrons from NADH to the respiratory chain. The immediate electron acceptor for the enzyme is believed to be ubiquinone.</text>
</comment>
<feature type="transmembrane region" description="Helical" evidence="18">
    <location>
        <begin position="309"/>
        <end position="328"/>
    </location>
</feature>
<keyword evidence="14 18" id="KW-0830">Ubiquinone</keyword>
<dbReference type="AlphaFoldDB" id="A0A3G1GQP5"/>
<evidence type="ECO:0000256" key="5">
    <source>
        <dbReference type="ARBA" id="ARBA00021008"/>
    </source>
</evidence>
<feature type="transmembrane region" description="Helical" evidence="18">
    <location>
        <begin position="84"/>
        <end position="104"/>
    </location>
</feature>
<keyword evidence="8 18" id="KW-0812">Transmembrane</keyword>
<reference evidence="20" key="1">
    <citation type="journal article" date="2015" name="Methods Ecol Evol 6">
        <title>Validating the power of mitochondrial metagenomics for community ecology and phylogenetics of complex assemblages.</title>
        <authorList>
            <person name="Gomez-Rodriguez C."/>
            <person name="Crampton-Platt A."/>
            <person name="Timmermans M.J.T.N."/>
            <person name="Baselga A."/>
            <person name="Vogler A.P."/>
        </authorList>
    </citation>
    <scope>NUCLEOTIDE SEQUENCE</scope>
</reference>
<evidence type="ECO:0000313" key="20">
    <source>
        <dbReference type="EMBL" id="APX40083.1"/>
    </source>
</evidence>
<dbReference type="GO" id="GO:0008137">
    <property type="term" value="F:NADH dehydrogenase (ubiquinone) activity"/>
    <property type="evidence" value="ECO:0007669"/>
    <property type="project" value="UniProtKB-EC"/>
</dbReference>
<name>A0A3G1GQP5_9CUCU</name>
<evidence type="ECO:0000256" key="17">
    <source>
        <dbReference type="ARBA" id="ARBA00049551"/>
    </source>
</evidence>
<feature type="transmembrane region" description="Helical" evidence="18">
    <location>
        <begin position="50"/>
        <end position="72"/>
    </location>
</feature>
<keyword evidence="13 18" id="KW-0520">NAD</keyword>
<feature type="transmembrane region" description="Helical" evidence="18">
    <location>
        <begin position="142"/>
        <end position="160"/>
    </location>
</feature>
<evidence type="ECO:0000256" key="11">
    <source>
        <dbReference type="ARBA" id="ARBA00022982"/>
    </source>
</evidence>
<dbReference type="PANTHER" id="PTHR46552:SF1">
    <property type="entry name" value="NADH-UBIQUINONE OXIDOREDUCTASE CHAIN 2"/>
    <property type="match status" value="1"/>
</dbReference>
<keyword evidence="16 18" id="KW-0472">Membrane</keyword>
<keyword evidence="6" id="KW-0813">Transport</keyword>
<gene>
    <name evidence="20" type="primary">nad2</name>
</gene>
<feature type="domain" description="NADH:quinone oxidoreductase/Mrp antiporter transmembrane" evidence="19">
    <location>
        <begin position="17"/>
        <end position="278"/>
    </location>
</feature>
<organism evidence="20">
    <name type="scientific">Chaetocnema obesa</name>
    <dbReference type="NCBI Taxonomy" id="1425540"/>
    <lineage>
        <taxon>Eukaryota</taxon>
        <taxon>Metazoa</taxon>
        <taxon>Ecdysozoa</taxon>
        <taxon>Arthropoda</taxon>
        <taxon>Hexapoda</taxon>
        <taxon>Insecta</taxon>
        <taxon>Pterygota</taxon>
        <taxon>Neoptera</taxon>
        <taxon>Endopterygota</taxon>
        <taxon>Coleoptera</taxon>
        <taxon>Polyphaga</taxon>
        <taxon>Cucujiformia</taxon>
        <taxon>Chrysomeloidea</taxon>
        <taxon>Chrysomelidae</taxon>
        <taxon>Galerucinae</taxon>
        <taxon>Alticini</taxon>
        <taxon>Chaetocnemina</taxon>
        <taxon>Chaetocnema</taxon>
    </lineage>
</organism>
<proteinExistence type="inferred from homology"/>
<protein>
    <recommendedName>
        <fullName evidence="5 18">NADH-ubiquinone oxidoreductase chain 2</fullName>
        <ecNumber evidence="4 18">7.1.1.2</ecNumber>
    </recommendedName>
</protein>
<evidence type="ECO:0000256" key="12">
    <source>
        <dbReference type="ARBA" id="ARBA00022989"/>
    </source>
</evidence>
<dbReference type="GO" id="GO:0005743">
    <property type="term" value="C:mitochondrial inner membrane"/>
    <property type="evidence" value="ECO:0007669"/>
    <property type="project" value="UniProtKB-SubCell"/>
</dbReference>
<comment type="catalytic activity">
    <reaction evidence="17 18">
        <text>a ubiquinone + NADH + 5 H(+)(in) = a ubiquinol + NAD(+) + 4 H(+)(out)</text>
        <dbReference type="Rhea" id="RHEA:29091"/>
        <dbReference type="Rhea" id="RHEA-COMP:9565"/>
        <dbReference type="Rhea" id="RHEA-COMP:9566"/>
        <dbReference type="ChEBI" id="CHEBI:15378"/>
        <dbReference type="ChEBI" id="CHEBI:16389"/>
        <dbReference type="ChEBI" id="CHEBI:17976"/>
        <dbReference type="ChEBI" id="CHEBI:57540"/>
        <dbReference type="ChEBI" id="CHEBI:57945"/>
        <dbReference type="EC" id="7.1.1.2"/>
    </reaction>
</comment>
<evidence type="ECO:0000256" key="9">
    <source>
        <dbReference type="ARBA" id="ARBA00022792"/>
    </source>
</evidence>
<keyword evidence="11 18" id="KW-0249">Electron transport</keyword>
<feature type="transmembrane region" description="Helical" evidence="18">
    <location>
        <begin position="262"/>
        <end position="283"/>
    </location>
</feature>
<evidence type="ECO:0000256" key="16">
    <source>
        <dbReference type="ARBA" id="ARBA00023136"/>
    </source>
</evidence>
<dbReference type="InterPro" id="IPR050175">
    <property type="entry name" value="Complex_I_Subunit_2"/>
</dbReference>
<dbReference type="EMBL" id="KX943442">
    <property type="protein sequence ID" value="APX40083.1"/>
    <property type="molecule type" value="Genomic_DNA"/>
</dbReference>